<keyword evidence="1" id="KW-0547">Nucleotide-binding</keyword>
<keyword evidence="2" id="KW-0378">Hydrolase</keyword>
<comment type="caution">
    <text evidence="11">The sequence shown here is derived from an EMBL/GenBank/DDBJ whole genome shotgun (WGS) entry which is preliminary data.</text>
</comment>
<dbReference type="GO" id="GO:0003724">
    <property type="term" value="F:RNA helicase activity"/>
    <property type="evidence" value="ECO:0007669"/>
    <property type="project" value="InterPro"/>
</dbReference>
<dbReference type="Proteomes" id="UP000285655">
    <property type="component" value="Unassembled WGS sequence"/>
</dbReference>
<dbReference type="InterPro" id="IPR014014">
    <property type="entry name" value="RNA_helicase_DEAD_Q_motif"/>
</dbReference>
<dbReference type="SMART" id="SM00487">
    <property type="entry name" value="DEXDc"/>
    <property type="match status" value="1"/>
</dbReference>
<evidence type="ECO:0000259" key="8">
    <source>
        <dbReference type="PROSITE" id="PS51192"/>
    </source>
</evidence>
<evidence type="ECO:0000259" key="9">
    <source>
        <dbReference type="PROSITE" id="PS51194"/>
    </source>
</evidence>
<dbReference type="CDD" id="cd00268">
    <property type="entry name" value="DEADc"/>
    <property type="match status" value="1"/>
</dbReference>
<dbReference type="Gene3D" id="3.40.50.300">
    <property type="entry name" value="P-loop containing nucleotide triphosphate hydrolases"/>
    <property type="match status" value="2"/>
</dbReference>
<feature type="region of interest" description="Disordered" evidence="7">
    <location>
        <begin position="1"/>
        <end position="92"/>
    </location>
</feature>
<dbReference type="InterPro" id="IPR014001">
    <property type="entry name" value="Helicase_ATP-bd"/>
</dbReference>
<evidence type="ECO:0000256" key="2">
    <source>
        <dbReference type="ARBA" id="ARBA00022801"/>
    </source>
</evidence>
<dbReference type="SMART" id="SM00490">
    <property type="entry name" value="HELICc"/>
    <property type="match status" value="1"/>
</dbReference>
<evidence type="ECO:0000259" key="10">
    <source>
        <dbReference type="PROSITE" id="PS51195"/>
    </source>
</evidence>
<dbReference type="PROSITE" id="PS51195">
    <property type="entry name" value="Q_MOTIF"/>
    <property type="match status" value="1"/>
</dbReference>
<dbReference type="GO" id="GO:0005524">
    <property type="term" value="F:ATP binding"/>
    <property type="evidence" value="ECO:0007669"/>
    <property type="project" value="UniProtKB-KW"/>
</dbReference>
<comment type="similarity">
    <text evidence="5">Belongs to the DEAD box helicase family.</text>
</comment>
<feature type="compositionally biased region" description="Polar residues" evidence="7">
    <location>
        <begin position="1"/>
        <end position="20"/>
    </location>
</feature>
<dbReference type="PROSITE" id="PS51194">
    <property type="entry name" value="HELICASE_CTER"/>
    <property type="match status" value="1"/>
</dbReference>
<dbReference type="GO" id="GO:0005829">
    <property type="term" value="C:cytosol"/>
    <property type="evidence" value="ECO:0007669"/>
    <property type="project" value="TreeGrafter"/>
</dbReference>
<dbReference type="InterPro" id="IPR001650">
    <property type="entry name" value="Helicase_C-like"/>
</dbReference>
<dbReference type="InterPro" id="IPR044742">
    <property type="entry name" value="DEAD/DEAH_RhlB"/>
</dbReference>
<dbReference type="Pfam" id="PF00270">
    <property type="entry name" value="DEAD"/>
    <property type="match status" value="1"/>
</dbReference>
<dbReference type="InterPro" id="IPR027417">
    <property type="entry name" value="P-loop_NTPase"/>
</dbReference>
<name>A0A419DBP7_9BACT</name>
<evidence type="ECO:0000256" key="5">
    <source>
        <dbReference type="ARBA" id="ARBA00038437"/>
    </source>
</evidence>
<dbReference type="SUPFAM" id="SSF52540">
    <property type="entry name" value="P-loop containing nucleoside triphosphate hydrolases"/>
    <property type="match status" value="1"/>
</dbReference>
<gene>
    <name evidence="11" type="ORF">C4544_04960</name>
</gene>
<evidence type="ECO:0000256" key="7">
    <source>
        <dbReference type="SAM" id="MobiDB-lite"/>
    </source>
</evidence>
<dbReference type="PANTHER" id="PTHR47959">
    <property type="entry name" value="ATP-DEPENDENT RNA HELICASE RHLE-RELATED"/>
    <property type="match status" value="1"/>
</dbReference>
<keyword evidence="4" id="KW-0067">ATP-binding</keyword>
<dbReference type="EMBL" id="QZJW01000044">
    <property type="protein sequence ID" value="RJO60525.1"/>
    <property type="molecule type" value="Genomic_DNA"/>
</dbReference>
<evidence type="ECO:0000256" key="4">
    <source>
        <dbReference type="ARBA" id="ARBA00022840"/>
    </source>
</evidence>
<dbReference type="GO" id="GO:0016787">
    <property type="term" value="F:hydrolase activity"/>
    <property type="evidence" value="ECO:0007669"/>
    <property type="project" value="UniProtKB-KW"/>
</dbReference>
<reference evidence="11 12" key="1">
    <citation type="journal article" date="2017" name="ISME J.">
        <title>Energy and carbon metabolisms in a deep terrestrial subsurface fluid microbial community.</title>
        <authorList>
            <person name="Momper L."/>
            <person name="Jungbluth S.P."/>
            <person name="Lee M.D."/>
            <person name="Amend J.P."/>
        </authorList>
    </citation>
    <scope>NUCLEOTIDE SEQUENCE [LARGE SCALE GENOMIC DNA]</scope>
    <source>
        <strain evidence="11">SURF_29</strain>
    </source>
</reference>
<dbReference type="GO" id="GO:0003676">
    <property type="term" value="F:nucleic acid binding"/>
    <property type="evidence" value="ECO:0007669"/>
    <property type="project" value="InterPro"/>
</dbReference>
<evidence type="ECO:0000313" key="11">
    <source>
        <dbReference type="EMBL" id="RJO60525.1"/>
    </source>
</evidence>
<evidence type="ECO:0000256" key="3">
    <source>
        <dbReference type="ARBA" id="ARBA00022806"/>
    </source>
</evidence>
<dbReference type="InterPro" id="IPR011545">
    <property type="entry name" value="DEAD/DEAH_box_helicase_dom"/>
</dbReference>
<dbReference type="PROSITE" id="PS51192">
    <property type="entry name" value="HELICASE_ATP_BIND_1"/>
    <property type="match status" value="1"/>
</dbReference>
<evidence type="ECO:0000256" key="6">
    <source>
        <dbReference type="PROSITE-ProRule" id="PRU00552"/>
    </source>
</evidence>
<feature type="domain" description="DEAD-box RNA helicase Q" evidence="10">
    <location>
        <begin position="115"/>
        <end position="143"/>
    </location>
</feature>
<dbReference type="CDD" id="cd18787">
    <property type="entry name" value="SF2_C_DEAD"/>
    <property type="match status" value="1"/>
</dbReference>
<proteinExistence type="inferred from homology"/>
<accession>A0A419DBP7</accession>
<sequence length="457" mass="50573">MSQKFSSVRTVKSGNNSFNKNRGKPASQGSNNSNRKRSDGPQRSEGPYVPFGSAPRKSASFGSGPRKSASFGGSRSSFGRGPKRFRGVKKSTMDPNKFIKKATPVAEVEEYISKHKFADFRVCQELKNNIITKGYITPTPIQDQAIPPALDGRDIIGVAATGTGKTAAFVIPLINKVFMGQNQKVLIITPTRELASQIDIELREFSKGMGIRSVQCIGGARIGRQISELSRNPQFVIGTPGRINDLIKRGRLNLGGTQNIVLDEVDRMLDMGFINDIKLILSKLPNHKQSLFFSATISTRISSLIQTFTNNPVTISVKTTITSDNVEQDIVKVSFDQRKIEVLHDILNKPECEKVLIFGRTKRGVENLSQDLEKRGFKSSSIHGDKAQNKREKALQLFKQNHVNILVATDVAARGLDIDDVTHVINYDLPENYEDYIHRIGRTGRANKRGTALTFVS</sequence>
<feature type="short sequence motif" description="Q motif" evidence="6">
    <location>
        <begin position="115"/>
        <end position="143"/>
    </location>
</feature>
<feature type="domain" description="Helicase ATP-binding" evidence="8">
    <location>
        <begin position="146"/>
        <end position="315"/>
    </location>
</feature>
<dbReference type="InterPro" id="IPR050079">
    <property type="entry name" value="DEAD_box_RNA_helicase"/>
</dbReference>
<evidence type="ECO:0000313" key="12">
    <source>
        <dbReference type="Proteomes" id="UP000285655"/>
    </source>
</evidence>
<dbReference type="PANTHER" id="PTHR47959:SF13">
    <property type="entry name" value="ATP-DEPENDENT RNA HELICASE RHLE"/>
    <property type="match status" value="1"/>
</dbReference>
<protein>
    <submittedName>
        <fullName evidence="11">DEAD/DEAH box helicase</fullName>
    </submittedName>
</protein>
<feature type="compositionally biased region" description="Low complexity" evidence="7">
    <location>
        <begin position="66"/>
        <end position="80"/>
    </location>
</feature>
<organism evidence="11 12">
    <name type="scientific">candidate division WS5 bacterium</name>
    <dbReference type="NCBI Taxonomy" id="2093353"/>
    <lineage>
        <taxon>Bacteria</taxon>
        <taxon>candidate division WS5</taxon>
    </lineage>
</organism>
<feature type="domain" description="Helicase C-terminal" evidence="9">
    <location>
        <begin position="342"/>
        <end position="457"/>
    </location>
</feature>
<evidence type="ECO:0000256" key="1">
    <source>
        <dbReference type="ARBA" id="ARBA00022741"/>
    </source>
</evidence>
<keyword evidence="3 11" id="KW-0347">Helicase</keyword>
<dbReference type="AlphaFoldDB" id="A0A419DBP7"/>
<dbReference type="Pfam" id="PF00271">
    <property type="entry name" value="Helicase_C"/>
    <property type="match status" value="1"/>
</dbReference>